<comment type="caution">
    <text evidence="2">The sequence shown here is derived from an EMBL/GenBank/DDBJ whole genome shotgun (WGS) entry which is preliminary data.</text>
</comment>
<organism evidence="2">
    <name type="scientific">Salmonella enterica</name>
    <name type="common">Salmonella choleraesuis</name>
    <dbReference type="NCBI Taxonomy" id="28901"/>
    <lineage>
        <taxon>Bacteria</taxon>
        <taxon>Pseudomonadati</taxon>
        <taxon>Pseudomonadota</taxon>
        <taxon>Gammaproteobacteria</taxon>
        <taxon>Enterobacterales</taxon>
        <taxon>Enterobacteriaceae</taxon>
        <taxon>Salmonella</taxon>
    </lineage>
</organism>
<evidence type="ECO:0000256" key="1">
    <source>
        <dbReference type="SAM" id="Phobius"/>
    </source>
</evidence>
<keyword evidence="1" id="KW-0812">Transmembrane</keyword>
<gene>
    <name evidence="2" type="ORF">G8011_004558</name>
</gene>
<reference evidence="2" key="2">
    <citation type="submission" date="2020-02" db="EMBL/GenBank/DDBJ databases">
        <authorList>
            <consortium name="NCBI Pathogen Detection Project"/>
        </authorList>
    </citation>
    <scope>NUCLEOTIDE SEQUENCE</scope>
    <source>
        <strain evidence="2">MA.CK_93/00012507</strain>
    </source>
</reference>
<proteinExistence type="predicted"/>
<sequence>MDNFIWVPVIIVLIAACFSFGSKGALHNTSYLKIGFIVVIVIAAACVMTWGIN</sequence>
<keyword evidence="1" id="KW-0472">Membrane</keyword>
<dbReference type="AlphaFoldDB" id="A0A761MN44"/>
<protein>
    <submittedName>
        <fullName evidence="2">Uncharacterized protein</fullName>
    </submittedName>
</protein>
<keyword evidence="1" id="KW-1133">Transmembrane helix</keyword>
<feature type="transmembrane region" description="Helical" evidence="1">
    <location>
        <begin position="34"/>
        <end position="52"/>
    </location>
</feature>
<feature type="transmembrane region" description="Helical" evidence="1">
    <location>
        <begin position="6"/>
        <end position="22"/>
    </location>
</feature>
<name>A0A761MN44_SALER</name>
<accession>A0A761MN44</accession>
<evidence type="ECO:0000313" key="2">
    <source>
        <dbReference type="EMBL" id="HAG3193634.1"/>
    </source>
</evidence>
<reference evidence="2" key="1">
    <citation type="journal article" date="2018" name="Genome Biol.">
        <title>SKESA: strategic k-mer extension for scrupulous assemblies.</title>
        <authorList>
            <person name="Souvorov A."/>
            <person name="Agarwala R."/>
            <person name="Lipman D.J."/>
        </authorList>
    </citation>
    <scope>NUCLEOTIDE SEQUENCE</scope>
    <source>
        <strain evidence="2">MA.CK_93/00012507</strain>
    </source>
</reference>
<dbReference type="EMBL" id="DAAXZD010000012">
    <property type="protein sequence ID" value="HAG3193634.1"/>
    <property type="molecule type" value="Genomic_DNA"/>
</dbReference>